<proteinExistence type="predicted"/>
<dbReference type="EMBL" id="CP031442">
    <property type="protein sequence ID" value="AXM07865.1"/>
    <property type="molecule type" value="Genomic_DNA"/>
</dbReference>
<accession>A0AAD0VQM5</accession>
<evidence type="ECO:0000313" key="1">
    <source>
        <dbReference type="EMBL" id="AXM07865.1"/>
    </source>
</evidence>
<dbReference type="AlphaFoldDB" id="A0AAD0VQM5"/>
<organism evidence="1 2">
    <name type="scientific">Cutibacterium acnes</name>
    <name type="common">Propionibacterium acnes</name>
    <dbReference type="NCBI Taxonomy" id="1747"/>
    <lineage>
        <taxon>Bacteria</taxon>
        <taxon>Bacillati</taxon>
        <taxon>Actinomycetota</taxon>
        <taxon>Actinomycetes</taxon>
        <taxon>Propionibacteriales</taxon>
        <taxon>Propionibacteriaceae</taxon>
        <taxon>Cutibacterium</taxon>
    </lineage>
</organism>
<protein>
    <submittedName>
        <fullName evidence="1">Uncharacterized protein</fullName>
    </submittedName>
</protein>
<reference evidence="1 2" key="1">
    <citation type="submission" date="2018-08" db="EMBL/GenBank/DDBJ databases">
        <title>Genome sequencing of Cutibacterium acnes KCOM 1315.</title>
        <authorList>
            <person name="Kook J.-K."/>
            <person name="Park S.-N."/>
            <person name="Lim Y.K."/>
        </authorList>
    </citation>
    <scope>NUCLEOTIDE SEQUENCE [LARGE SCALE GENOMIC DNA]</scope>
    <source>
        <strain evidence="1 2">KCOM 1315</strain>
    </source>
</reference>
<dbReference type="Proteomes" id="UP000256621">
    <property type="component" value="Chromosome"/>
</dbReference>
<evidence type="ECO:0000313" key="2">
    <source>
        <dbReference type="Proteomes" id="UP000256621"/>
    </source>
</evidence>
<gene>
    <name evidence="1" type="ORF">DXN06_12760</name>
</gene>
<dbReference type="RefSeq" id="WP_002518434.1">
    <property type="nucleotide sequence ID" value="NZ_AP019664.1"/>
</dbReference>
<name>A0AAD0VQM5_CUTAC</name>
<sequence>MFDARCAVGESNRNALLTSVRSPLVDYRSTWWWITCLGFAGFDDGADHEGKAILIWCVSVLTMRGFFARNHRAGTVLAAGGS</sequence>